<reference evidence="12" key="1">
    <citation type="submission" date="2021-05" db="EMBL/GenBank/DDBJ databases">
        <authorList>
            <person name="Tigano A."/>
        </authorList>
    </citation>
    <scope>NUCLEOTIDE SEQUENCE</scope>
</reference>
<evidence type="ECO:0000256" key="6">
    <source>
        <dbReference type="PROSITE-ProRule" id="PRU00196"/>
    </source>
</evidence>
<dbReference type="InterPro" id="IPR033116">
    <property type="entry name" value="TRYPSIN_SER"/>
</dbReference>
<dbReference type="PROSITE" id="PS00135">
    <property type="entry name" value="TRYPSIN_SER"/>
    <property type="match status" value="1"/>
</dbReference>
<keyword evidence="5" id="KW-0325">Glycoprotein</keyword>
<dbReference type="InterPro" id="IPR036772">
    <property type="entry name" value="SRCR-like_dom_sf"/>
</dbReference>
<keyword evidence="9" id="KW-1133">Transmembrane helix</keyword>
<dbReference type="InterPro" id="IPR043504">
    <property type="entry name" value="Peptidase_S1_PA_chymotrypsin"/>
</dbReference>
<evidence type="ECO:0000256" key="4">
    <source>
        <dbReference type="ARBA" id="ARBA00023157"/>
    </source>
</evidence>
<dbReference type="PROSITE" id="PS50240">
    <property type="entry name" value="TRYPSIN_DOM"/>
    <property type="match status" value="1"/>
</dbReference>
<evidence type="ECO:0000256" key="5">
    <source>
        <dbReference type="ARBA" id="ARBA00023180"/>
    </source>
</evidence>
<keyword evidence="9" id="KW-0812">Transmembrane</keyword>
<evidence type="ECO:0000256" key="2">
    <source>
        <dbReference type="ARBA" id="ARBA00022801"/>
    </source>
</evidence>
<name>A0A8S4BW59_9TELE</name>
<dbReference type="Pfam" id="PF00089">
    <property type="entry name" value="Trypsin"/>
    <property type="match status" value="2"/>
</dbReference>
<keyword evidence="4" id="KW-1015">Disulfide bond</keyword>
<dbReference type="SUPFAM" id="SSF57424">
    <property type="entry name" value="LDL receptor-like module"/>
    <property type="match status" value="1"/>
</dbReference>
<evidence type="ECO:0000256" key="3">
    <source>
        <dbReference type="ARBA" id="ARBA00022825"/>
    </source>
</evidence>
<feature type="transmembrane region" description="Helical" evidence="9">
    <location>
        <begin position="47"/>
        <end position="68"/>
    </location>
</feature>
<feature type="region of interest" description="Disordered" evidence="8">
    <location>
        <begin position="1"/>
        <end position="40"/>
    </location>
</feature>
<feature type="domain" description="Peptidase S1" evidence="10">
    <location>
        <begin position="226"/>
        <end position="490"/>
    </location>
</feature>
<dbReference type="InterPro" id="IPR001254">
    <property type="entry name" value="Trypsin_dom"/>
</dbReference>
<keyword evidence="13" id="KW-1185">Reference proteome</keyword>
<accession>A0A8S4BW59</accession>
<dbReference type="InterPro" id="IPR009003">
    <property type="entry name" value="Peptidase_S1_PA"/>
</dbReference>
<dbReference type="Gene3D" id="4.10.400.10">
    <property type="entry name" value="Low-density Lipoprotein Receptor"/>
    <property type="match status" value="1"/>
</dbReference>
<evidence type="ECO:0000256" key="7">
    <source>
        <dbReference type="RuleBase" id="RU363034"/>
    </source>
</evidence>
<organism evidence="12 13">
    <name type="scientific">Menidia menidia</name>
    <name type="common">Atlantic silverside</name>
    <dbReference type="NCBI Taxonomy" id="238744"/>
    <lineage>
        <taxon>Eukaryota</taxon>
        <taxon>Metazoa</taxon>
        <taxon>Chordata</taxon>
        <taxon>Craniata</taxon>
        <taxon>Vertebrata</taxon>
        <taxon>Euteleostomi</taxon>
        <taxon>Actinopterygii</taxon>
        <taxon>Neopterygii</taxon>
        <taxon>Teleostei</taxon>
        <taxon>Neoteleostei</taxon>
        <taxon>Acanthomorphata</taxon>
        <taxon>Ovalentaria</taxon>
        <taxon>Atherinomorphae</taxon>
        <taxon>Atheriniformes</taxon>
        <taxon>Atherinopsidae</taxon>
        <taxon>Menidiinae</taxon>
        <taxon>Menidia</taxon>
    </lineage>
</organism>
<dbReference type="AlphaFoldDB" id="A0A8S4BW59"/>
<evidence type="ECO:0000259" key="10">
    <source>
        <dbReference type="PROSITE" id="PS50240"/>
    </source>
</evidence>
<feature type="domain" description="SRCR" evidence="11">
    <location>
        <begin position="128"/>
        <end position="215"/>
    </location>
</feature>
<dbReference type="SUPFAM" id="SSF56487">
    <property type="entry name" value="SRCR-like"/>
    <property type="match status" value="1"/>
</dbReference>
<sequence>MWTLVVLPEDSSRPLNPRQPVPRPGRRRKPMTAPTPRSDTASKTKKVVLTVLIIVVILGILVTAGYFITKLIQSKYFFCKRSVKFIPIDKACDGKDDCAGGEDEIACLSYYKVNSTFPVRLSSDKFILQVYSGGAGWQSVCGDGWTTQHTQTACTQLGYANKPRSTMVRVDSLASSMRTGPFRAVKPKTTSTPIHQATIARTTCSSGSVVSLTCSDCGQVGSQDRVVGGTDASIEDWPWQVSLQRDGQHKCGGSLVSPRWVVTAAHCFTGCVFTFLSIFPLHFHLRHKAFDSASFSRSYFGLCSSNRALTRWRVVSGRTFISPIGGSYVDRVVLNGDYDAERNDYDIALMRLSSPIRVGESQKPICLPPQPFGLSAGASMVVTGWGYLEENGNVSPSLQKGRIPLISQSKCSSPSIYGSYVTPRMICAGFLEGKVDACQGDSGGPLVHFASSQWNLVGVVSWGVGCARENKPGVYCNVEEMLGWIRTVIEKNP</sequence>
<dbReference type="PROSITE" id="PS00134">
    <property type="entry name" value="TRYPSIN_HIS"/>
    <property type="match status" value="1"/>
</dbReference>
<dbReference type="Pfam" id="PF15494">
    <property type="entry name" value="SRCR_2"/>
    <property type="match status" value="1"/>
</dbReference>
<dbReference type="InterPro" id="IPR001190">
    <property type="entry name" value="SRCR"/>
</dbReference>
<dbReference type="EMBL" id="CAJRST010037777">
    <property type="protein sequence ID" value="CAG6003140.1"/>
    <property type="molecule type" value="Genomic_DNA"/>
</dbReference>
<proteinExistence type="predicted"/>
<dbReference type="InterPro" id="IPR002172">
    <property type="entry name" value="LDrepeatLR_classA_rpt"/>
</dbReference>
<dbReference type="CDD" id="cd00190">
    <property type="entry name" value="Tryp_SPc"/>
    <property type="match status" value="1"/>
</dbReference>
<dbReference type="PANTHER" id="PTHR24252:SF17">
    <property type="entry name" value="SUPPRESSOR OF TUMORIGENICITY 14 PROTEIN HOMOLOG-RELATED"/>
    <property type="match status" value="1"/>
</dbReference>
<keyword evidence="3 7" id="KW-0720">Serine protease</keyword>
<dbReference type="PROSITE" id="PS50287">
    <property type="entry name" value="SRCR_2"/>
    <property type="match status" value="1"/>
</dbReference>
<dbReference type="SUPFAM" id="SSF50494">
    <property type="entry name" value="Trypsin-like serine proteases"/>
    <property type="match status" value="1"/>
</dbReference>
<dbReference type="CDD" id="cd00112">
    <property type="entry name" value="LDLa"/>
    <property type="match status" value="1"/>
</dbReference>
<keyword evidence="2 7" id="KW-0378">Hydrolase</keyword>
<gene>
    <name evidence="12" type="ORF">MMEN_LOCUS18395</name>
</gene>
<dbReference type="GO" id="GO:0006508">
    <property type="term" value="P:proteolysis"/>
    <property type="evidence" value="ECO:0007669"/>
    <property type="project" value="UniProtKB-KW"/>
</dbReference>
<dbReference type="Proteomes" id="UP000677803">
    <property type="component" value="Unassembled WGS sequence"/>
</dbReference>
<dbReference type="GO" id="GO:0016020">
    <property type="term" value="C:membrane"/>
    <property type="evidence" value="ECO:0007669"/>
    <property type="project" value="InterPro"/>
</dbReference>
<protein>
    <submittedName>
        <fullName evidence="12">(Atlantic silverside) hypothetical protein</fullName>
    </submittedName>
</protein>
<comment type="caution">
    <text evidence="12">The sequence shown here is derived from an EMBL/GenBank/DDBJ whole genome shotgun (WGS) entry which is preliminary data.</text>
</comment>
<keyword evidence="1 7" id="KW-0645">Protease</keyword>
<keyword evidence="9" id="KW-0472">Membrane</keyword>
<dbReference type="PANTHER" id="PTHR24252">
    <property type="entry name" value="ACROSIN-RELATED"/>
    <property type="match status" value="1"/>
</dbReference>
<dbReference type="GO" id="GO:0004252">
    <property type="term" value="F:serine-type endopeptidase activity"/>
    <property type="evidence" value="ECO:0007669"/>
    <property type="project" value="InterPro"/>
</dbReference>
<evidence type="ECO:0000256" key="8">
    <source>
        <dbReference type="SAM" id="MobiDB-lite"/>
    </source>
</evidence>
<evidence type="ECO:0000313" key="13">
    <source>
        <dbReference type="Proteomes" id="UP000677803"/>
    </source>
</evidence>
<evidence type="ECO:0000259" key="11">
    <source>
        <dbReference type="PROSITE" id="PS50287"/>
    </source>
</evidence>
<evidence type="ECO:0000256" key="1">
    <source>
        <dbReference type="ARBA" id="ARBA00022670"/>
    </source>
</evidence>
<dbReference type="SMART" id="SM00202">
    <property type="entry name" value="SR"/>
    <property type="match status" value="1"/>
</dbReference>
<evidence type="ECO:0000256" key="9">
    <source>
        <dbReference type="SAM" id="Phobius"/>
    </source>
</evidence>
<dbReference type="SMART" id="SM00020">
    <property type="entry name" value="Tryp_SPc"/>
    <property type="match status" value="1"/>
</dbReference>
<dbReference type="InterPro" id="IPR018114">
    <property type="entry name" value="TRYPSIN_HIS"/>
</dbReference>
<dbReference type="PRINTS" id="PR00722">
    <property type="entry name" value="CHYMOTRYPSIN"/>
</dbReference>
<comment type="caution">
    <text evidence="6">Lacks conserved residue(s) required for the propagation of feature annotation.</text>
</comment>
<dbReference type="OrthoDB" id="6380398at2759"/>
<evidence type="ECO:0000313" key="12">
    <source>
        <dbReference type="EMBL" id="CAG6003140.1"/>
    </source>
</evidence>
<dbReference type="Gene3D" id="3.10.250.10">
    <property type="entry name" value="SRCR-like domain"/>
    <property type="match status" value="1"/>
</dbReference>
<dbReference type="InterPro" id="IPR036055">
    <property type="entry name" value="LDL_receptor-like_sf"/>
</dbReference>
<dbReference type="Gene3D" id="2.40.10.10">
    <property type="entry name" value="Trypsin-like serine proteases"/>
    <property type="match status" value="1"/>
</dbReference>
<dbReference type="InterPro" id="IPR001314">
    <property type="entry name" value="Peptidase_S1A"/>
</dbReference>